<evidence type="ECO:0000256" key="2">
    <source>
        <dbReference type="ARBA" id="ARBA00010993"/>
    </source>
</evidence>
<feature type="transmembrane region" description="Helical" evidence="9">
    <location>
        <begin position="837"/>
        <end position="856"/>
    </location>
</feature>
<evidence type="ECO:0000259" key="10">
    <source>
        <dbReference type="Pfam" id="PF00955"/>
    </source>
</evidence>
<dbReference type="InterPro" id="IPR003024">
    <property type="entry name" value="Na/HCO3_transpt"/>
</dbReference>
<evidence type="ECO:0000256" key="6">
    <source>
        <dbReference type="ARBA" id="ARBA00022989"/>
    </source>
</evidence>
<dbReference type="GO" id="GO:0051453">
    <property type="term" value="P:regulation of intracellular pH"/>
    <property type="evidence" value="ECO:0007669"/>
    <property type="project" value="TreeGrafter"/>
</dbReference>
<gene>
    <name evidence="12" type="ORF">MEDL_18514</name>
</gene>
<evidence type="ECO:0000259" key="11">
    <source>
        <dbReference type="Pfam" id="PF07565"/>
    </source>
</evidence>
<evidence type="ECO:0000256" key="1">
    <source>
        <dbReference type="ARBA" id="ARBA00004554"/>
    </source>
</evidence>
<dbReference type="InterPro" id="IPR016152">
    <property type="entry name" value="PTrfase/Anion_transptr"/>
</dbReference>
<evidence type="ECO:0000256" key="8">
    <source>
        <dbReference type="ARBA" id="ARBA00023136"/>
    </source>
</evidence>
<evidence type="ECO:0000313" key="13">
    <source>
        <dbReference type="Proteomes" id="UP000683360"/>
    </source>
</evidence>
<dbReference type="OrthoDB" id="1735926at2759"/>
<dbReference type="PANTHER" id="PTHR11453:SF36">
    <property type="entry name" value="ANION EXCHANGE PROTEIN"/>
    <property type="match status" value="1"/>
</dbReference>
<dbReference type="SUPFAM" id="SSF55804">
    <property type="entry name" value="Phoshotransferase/anion transport protein"/>
    <property type="match status" value="1"/>
</dbReference>
<dbReference type="Gene3D" id="1.10.287.570">
    <property type="entry name" value="Helical hairpin bin"/>
    <property type="match status" value="1"/>
</dbReference>
<feature type="transmembrane region" description="Helical" evidence="9">
    <location>
        <begin position="533"/>
        <end position="554"/>
    </location>
</feature>
<dbReference type="Pfam" id="PF07565">
    <property type="entry name" value="Band_3_cyto"/>
    <property type="match status" value="1"/>
</dbReference>
<keyword evidence="3 9" id="KW-0813">Transport</keyword>
<dbReference type="FunFam" id="1.10.287.570:FF:000001">
    <property type="entry name" value="Anion exchange protein"/>
    <property type="match status" value="1"/>
</dbReference>
<dbReference type="InterPro" id="IPR013769">
    <property type="entry name" value="Band3_cytoplasmic_dom"/>
</dbReference>
<feature type="domain" description="Band 3 cytoplasmic" evidence="11">
    <location>
        <begin position="183"/>
        <end position="467"/>
    </location>
</feature>
<feature type="transmembrane region" description="Helical" evidence="9">
    <location>
        <begin position="750"/>
        <end position="768"/>
    </location>
</feature>
<feature type="transmembrane region" description="Helical" evidence="9">
    <location>
        <begin position="877"/>
        <end position="901"/>
    </location>
</feature>
<comment type="caution">
    <text evidence="12">The sequence shown here is derived from an EMBL/GenBank/DDBJ whole genome shotgun (WGS) entry which is preliminary data.</text>
</comment>
<dbReference type="Pfam" id="PF00955">
    <property type="entry name" value="HCO3_cotransp"/>
    <property type="match status" value="1"/>
</dbReference>
<keyword evidence="5 9" id="KW-0812">Transmembrane</keyword>
<dbReference type="InterPro" id="IPR011531">
    <property type="entry name" value="HCO3_transpt-like_TM_dom"/>
</dbReference>
<keyword evidence="4" id="KW-1003">Cell membrane</keyword>
<dbReference type="PANTHER" id="PTHR11453">
    <property type="entry name" value="ANION EXCHANGE PROTEIN"/>
    <property type="match status" value="1"/>
</dbReference>
<dbReference type="PRINTS" id="PR01231">
    <property type="entry name" value="HCO3TRNSPORT"/>
</dbReference>
<dbReference type="InterPro" id="IPR003020">
    <property type="entry name" value="HCO3_transpt_euk"/>
</dbReference>
<evidence type="ECO:0000256" key="4">
    <source>
        <dbReference type="ARBA" id="ARBA00022475"/>
    </source>
</evidence>
<keyword evidence="6 9" id="KW-1133">Transmembrane helix</keyword>
<keyword evidence="7 9" id="KW-0406">Ion transport</keyword>
<evidence type="ECO:0000256" key="9">
    <source>
        <dbReference type="RuleBase" id="RU362035"/>
    </source>
</evidence>
<reference evidence="12" key="1">
    <citation type="submission" date="2021-03" db="EMBL/GenBank/DDBJ databases">
        <authorList>
            <person name="Bekaert M."/>
        </authorList>
    </citation>
    <scope>NUCLEOTIDE SEQUENCE</scope>
</reference>
<name>A0A8S3R5U8_MYTED</name>
<dbReference type="GO" id="GO:0008509">
    <property type="term" value="F:monoatomic anion transmembrane transporter activity"/>
    <property type="evidence" value="ECO:0007669"/>
    <property type="project" value="InterPro"/>
</dbReference>
<feature type="transmembrane region" description="Helical" evidence="9">
    <location>
        <begin position="788"/>
        <end position="806"/>
    </location>
</feature>
<evidence type="ECO:0000256" key="5">
    <source>
        <dbReference type="ARBA" id="ARBA00022692"/>
    </source>
</evidence>
<protein>
    <recommendedName>
        <fullName evidence="9">Anion exchange protein</fullName>
    </recommendedName>
</protein>
<dbReference type="GO" id="GO:0016323">
    <property type="term" value="C:basolateral plasma membrane"/>
    <property type="evidence" value="ECO:0007669"/>
    <property type="project" value="UniProtKB-SubCell"/>
</dbReference>
<feature type="domain" description="Bicarbonate transporter-like transmembrane" evidence="10">
    <location>
        <begin position="504"/>
        <end position="985"/>
    </location>
</feature>
<proteinExistence type="inferred from homology"/>
<dbReference type="AlphaFoldDB" id="A0A8S3R5U8"/>
<dbReference type="Proteomes" id="UP000683360">
    <property type="component" value="Unassembled WGS sequence"/>
</dbReference>
<dbReference type="Gene3D" id="3.40.930.10">
    <property type="entry name" value="Mannitol-specific EII, Chain A"/>
    <property type="match status" value="1"/>
</dbReference>
<dbReference type="EMBL" id="CAJPWZ010000935">
    <property type="protein sequence ID" value="CAG2204033.1"/>
    <property type="molecule type" value="Genomic_DNA"/>
</dbReference>
<dbReference type="GO" id="GO:0008510">
    <property type="term" value="F:sodium:bicarbonate symporter activity"/>
    <property type="evidence" value="ECO:0007669"/>
    <property type="project" value="TreeGrafter"/>
</dbReference>
<comment type="subcellular location">
    <subcellularLocation>
        <location evidence="1">Basolateral cell membrane</location>
        <topology evidence="1">Multi-pass membrane protein</topology>
    </subcellularLocation>
    <subcellularLocation>
        <location evidence="9">Membrane</location>
        <topology evidence="9">Multi-pass membrane protein</topology>
    </subcellularLocation>
</comment>
<dbReference type="NCBIfam" id="TIGR00834">
    <property type="entry name" value="ae"/>
    <property type="match status" value="1"/>
</dbReference>
<sequence>MNGMNGSYEVKNGEQISHRKQVKKNHLVSSHHTEVQKNHLVSSHHTEVQKNHLVSSHHTEVKNKKNHLVSSHHTEVQKNHLVSSHHTEVQKNHLVSSHHTEVQKNHLVSSHHTEVQKNHLVSSYHTEVQKNHLVSSHHTEVQKKRFVSSSLSHAIQRLEEPSCSLAVTEFIQGLLTKNDDETHVVFCQLDTLTKKDEEVIWRESARWVKYEEDVEENGKRWSKPHVASVTLHNVLELRTQMFGGALVLDADVTNIPQLADLIIEELSKNKTITENTKSLIRSSLLARHVHPHLKRRRISTADSGGNIITQCSMPKTSSAADFAKMKARQHAEGRGETNGHLPESSPLIKLNKPFMKKIPEGAQVANVWVGEIEDLKEPITAFIRLDKPRAIGDLTEVPLPTRFIFLHLSPVGEPGHIFAIGRAMSNMMVDVIFSEVAYKAKSREDIMHGFDEFLDQTTVLPPGQWDPEIRLEPPTKVPSQEGRRRFESIAEEEHSDPTLVRTGRLFGGLIEDIKRKVPFYISDFKDGFHIQCLGAVLFMYLATLTPNITFGALLGQSTQHYMGTMECIVAVAFVNLVFALFGGQPLIIMGSTGPVLVLEIILYTMCRDSDWDFLPFRCLVGLWSALFLLIIVAFDLSALVRYITRFTEESFACLIAIIFIVESFKKIFSIADTHPFNTHPEIPLDYTCFCVQSNQSSVYNMTTVPLTTYAFNSTTDTITNWTNVQREDCARLGGVLEGSGCGTTVYHDNVFFLSFIIGVGTFGVAWALVNMKKSTFFPTVVRQTIGDFAVFISICSMVLLDVLLGVPTPKLMVPNTIQPSRPDRPWFISPYSAHNPWWVWIATALPALVAVILIFMDQQITAVIINRKENKLKKGCGYHLDLTITTFCLVVCSFFGLPWYVAATVRSMAHVNSLKMESECTAPGEKPVFLGCMLIQMGNTTELSQNHKLNRCILILIKKVAKLVPMPVLYGVFLYMGVSALRGMQNELKWLDELMPEDKMMKQEDEGELIVDDDDMDDEDDDGPIEFLQLKKYRKIGSVEHMPWNLKQDSKTKYRKGPDDESIV</sequence>
<comment type="similarity">
    <text evidence="2 9">Belongs to the anion exchanger (TC 2.A.31) family.</text>
</comment>
<evidence type="ECO:0000256" key="3">
    <source>
        <dbReference type="ARBA" id="ARBA00022448"/>
    </source>
</evidence>
<dbReference type="PRINTS" id="PR01232">
    <property type="entry name" value="NAHCO3TRSPRT"/>
</dbReference>
<keyword evidence="13" id="KW-1185">Reference proteome</keyword>
<evidence type="ECO:0000256" key="7">
    <source>
        <dbReference type="ARBA" id="ARBA00023065"/>
    </source>
</evidence>
<feature type="transmembrane region" description="Helical" evidence="9">
    <location>
        <begin position="618"/>
        <end position="640"/>
    </location>
</feature>
<accession>A0A8S3R5U8</accession>
<comment type="caution">
    <text evidence="9">Lacks conserved residue(s) required for the propagation of feature annotation.</text>
</comment>
<keyword evidence="8 9" id="KW-0472">Membrane</keyword>
<dbReference type="GO" id="GO:0005452">
    <property type="term" value="F:solute:inorganic anion antiporter activity"/>
    <property type="evidence" value="ECO:0007669"/>
    <property type="project" value="InterPro"/>
</dbReference>
<evidence type="ECO:0000313" key="12">
    <source>
        <dbReference type="EMBL" id="CAG2204033.1"/>
    </source>
</evidence>
<feature type="transmembrane region" description="Helical" evidence="9">
    <location>
        <begin position="561"/>
        <end position="581"/>
    </location>
</feature>
<organism evidence="12 13">
    <name type="scientific">Mytilus edulis</name>
    <name type="common">Blue mussel</name>
    <dbReference type="NCBI Taxonomy" id="6550"/>
    <lineage>
        <taxon>Eukaryota</taxon>
        <taxon>Metazoa</taxon>
        <taxon>Spiralia</taxon>
        <taxon>Lophotrochozoa</taxon>
        <taxon>Mollusca</taxon>
        <taxon>Bivalvia</taxon>
        <taxon>Autobranchia</taxon>
        <taxon>Pteriomorphia</taxon>
        <taxon>Mytilida</taxon>
        <taxon>Mytiloidea</taxon>
        <taxon>Mytilidae</taxon>
        <taxon>Mytilinae</taxon>
        <taxon>Mytilus</taxon>
    </lineage>
</organism>